<protein>
    <submittedName>
        <fullName evidence="10">ABC transporter</fullName>
    </submittedName>
</protein>
<dbReference type="SMART" id="SM00382">
    <property type="entry name" value="AAA"/>
    <property type="match status" value="1"/>
</dbReference>
<evidence type="ECO:0000313" key="10">
    <source>
        <dbReference type="EMBL" id="GGB60936.1"/>
    </source>
</evidence>
<evidence type="ECO:0000256" key="1">
    <source>
        <dbReference type="ARBA" id="ARBA00022448"/>
    </source>
</evidence>
<dbReference type="InterPro" id="IPR003439">
    <property type="entry name" value="ABC_transporter-like_ATP-bd"/>
</dbReference>
<dbReference type="RefSeq" id="WP_084393589.1">
    <property type="nucleotide sequence ID" value="NZ_BMKF01000001.1"/>
</dbReference>
<dbReference type="Proteomes" id="UP000628854">
    <property type="component" value="Unassembled WGS sequence"/>
</dbReference>
<reference evidence="11" key="1">
    <citation type="journal article" date="2019" name="Int. J. Syst. Evol. Microbiol.">
        <title>The Global Catalogue of Microorganisms (GCM) 10K type strain sequencing project: providing services to taxonomists for standard genome sequencing and annotation.</title>
        <authorList>
            <consortium name="The Broad Institute Genomics Platform"/>
            <consortium name="The Broad Institute Genome Sequencing Center for Infectious Disease"/>
            <person name="Wu L."/>
            <person name="Ma J."/>
        </authorList>
    </citation>
    <scope>NUCLEOTIDE SEQUENCE [LARGE SCALE GENOMIC DNA]</scope>
    <source>
        <strain evidence="11">CGMCC 1.15928</strain>
    </source>
</reference>
<keyword evidence="4" id="KW-0547">Nucleotide-binding</keyword>
<dbReference type="Pfam" id="PF00005">
    <property type="entry name" value="ABC_tran"/>
    <property type="match status" value="1"/>
</dbReference>
<dbReference type="InterPro" id="IPR015853">
    <property type="entry name" value="ABC_transpr_FbpC"/>
</dbReference>
<dbReference type="SUPFAM" id="SSF52540">
    <property type="entry name" value="P-loop containing nucleoside triphosphate hydrolases"/>
    <property type="match status" value="1"/>
</dbReference>
<evidence type="ECO:0000256" key="5">
    <source>
        <dbReference type="ARBA" id="ARBA00022840"/>
    </source>
</evidence>
<dbReference type="InterPro" id="IPR050093">
    <property type="entry name" value="ABC_SmlMolc_Importer"/>
</dbReference>
<dbReference type="Gene3D" id="3.40.50.300">
    <property type="entry name" value="P-loop containing nucleotide triphosphate hydrolases"/>
    <property type="match status" value="1"/>
</dbReference>
<dbReference type="InterPro" id="IPR027417">
    <property type="entry name" value="P-loop_NTPase"/>
</dbReference>
<dbReference type="PANTHER" id="PTHR42781:SF4">
    <property type="entry name" value="SPERMIDINE_PUTRESCINE IMPORT ATP-BINDING PROTEIN POTA"/>
    <property type="match status" value="1"/>
</dbReference>
<dbReference type="PROSITE" id="PS50893">
    <property type="entry name" value="ABC_TRANSPORTER_2"/>
    <property type="match status" value="1"/>
</dbReference>
<evidence type="ECO:0000259" key="9">
    <source>
        <dbReference type="PROSITE" id="PS50893"/>
    </source>
</evidence>
<dbReference type="CDD" id="cd03259">
    <property type="entry name" value="ABC_Carb_Solutes_like"/>
    <property type="match status" value="1"/>
</dbReference>
<keyword evidence="8" id="KW-0472">Membrane</keyword>
<evidence type="ECO:0000313" key="11">
    <source>
        <dbReference type="Proteomes" id="UP000628854"/>
    </source>
</evidence>
<evidence type="ECO:0000256" key="3">
    <source>
        <dbReference type="ARBA" id="ARBA00022496"/>
    </source>
</evidence>
<evidence type="ECO:0000256" key="8">
    <source>
        <dbReference type="ARBA" id="ARBA00023136"/>
    </source>
</evidence>
<dbReference type="InterPro" id="IPR017871">
    <property type="entry name" value="ABC_transporter-like_CS"/>
</dbReference>
<proteinExistence type="predicted"/>
<evidence type="ECO:0000256" key="6">
    <source>
        <dbReference type="ARBA" id="ARBA00023004"/>
    </source>
</evidence>
<evidence type="ECO:0000256" key="7">
    <source>
        <dbReference type="ARBA" id="ARBA00023065"/>
    </source>
</evidence>
<keyword evidence="5" id="KW-0067">ATP-binding</keyword>
<keyword evidence="7" id="KW-0406">Ion transport</keyword>
<evidence type="ECO:0000256" key="2">
    <source>
        <dbReference type="ARBA" id="ARBA00022475"/>
    </source>
</evidence>
<sequence>MTDKLPLIADGVSRAYGTKGVVNKASLTLRPGEITALLGMSGAGKSTLLRLMAGLEPVNEGEIRLGDDVLSSVSGQVPAEDRNIGLIFQDFALFPHLNAIDNVGFGLAGTPKTERRRIALEWLNKLGLSHRANAFPHQLSGGEQQRVSIARALAAKPVAILMDEPFSGLDVTLRSDVRRIALEAVAASGIPALLVSHDASEAMRDADRVAVMKDGVILQEGTPEELYLHPNSLAVARALGPLQSVRREDMPESWRSQLPEADTYHLRPEAIQIDPQASASFRVQASKRASTLIELDLIDESGGTFRAVSIGPQRPLPGDMVKATLSPEFAFILPSDAE</sequence>
<dbReference type="PANTHER" id="PTHR42781">
    <property type="entry name" value="SPERMIDINE/PUTRESCINE IMPORT ATP-BINDING PROTEIN POTA"/>
    <property type="match status" value="1"/>
</dbReference>
<dbReference type="PROSITE" id="PS00211">
    <property type="entry name" value="ABC_TRANSPORTER_1"/>
    <property type="match status" value="1"/>
</dbReference>
<organism evidence="10 11">
    <name type="scientific">Henriciella pelagia</name>
    <dbReference type="NCBI Taxonomy" id="1977912"/>
    <lineage>
        <taxon>Bacteria</taxon>
        <taxon>Pseudomonadati</taxon>
        <taxon>Pseudomonadota</taxon>
        <taxon>Alphaproteobacteria</taxon>
        <taxon>Hyphomonadales</taxon>
        <taxon>Hyphomonadaceae</taxon>
        <taxon>Henriciella</taxon>
    </lineage>
</organism>
<comment type="caution">
    <text evidence="10">The sequence shown here is derived from an EMBL/GenBank/DDBJ whole genome shotgun (WGS) entry which is preliminary data.</text>
</comment>
<feature type="domain" description="ABC transporter" evidence="9">
    <location>
        <begin position="7"/>
        <end position="239"/>
    </location>
</feature>
<keyword evidence="2" id="KW-1003">Cell membrane</keyword>
<evidence type="ECO:0000256" key="4">
    <source>
        <dbReference type="ARBA" id="ARBA00022741"/>
    </source>
</evidence>
<dbReference type="EMBL" id="BMKF01000001">
    <property type="protein sequence ID" value="GGB60936.1"/>
    <property type="molecule type" value="Genomic_DNA"/>
</dbReference>
<name>A0ABQ1J655_9PROT</name>
<keyword evidence="1" id="KW-0813">Transport</keyword>
<dbReference type="InterPro" id="IPR003593">
    <property type="entry name" value="AAA+_ATPase"/>
</dbReference>
<accession>A0ABQ1J655</accession>
<keyword evidence="11" id="KW-1185">Reference proteome</keyword>
<keyword evidence="6" id="KW-0408">Iron</keyword>
<keyword evidence="3" id="KW-0410">Iron transport</keyword>
<gene>
    <name evidence="10" type="ORF">GCM10011503_06840</name>
</gene>